<accession>A0A5C8ZWG5</accession>
<organism evidence="4 5">
    <name type="scientific">Parahaliea maris</name>
    <dbReference type="NCBI Taxonomy" id="2716870"/>
    <lineage>
        <taxon>Bacteria</taxon>
        <taxon>Pseudomonadati</taxon>
        <taxon>Pseudomonadota</taxon>
        <taxon>Gammaproteobacteria</taxon>
        <taxon>Cellvibrionales</taxon>
        <taxon>Halieaceae</taxon>
        <taxon>Parahaliea</taxon>
    </lineage>
</organism>
<dbReference type="EMBL" id="VRZA01000004">
    <property type="protein sequence ID" value="TXS92893.1"/>
    <property type="molecule type" value="Genomic_DNA"/>
</dbReference>
<evidence type="ECO:0000313" key="4">
    <source>
        <dbReference type="EMBL" id="TXS92893.1"/>
    </source>
</evidence>
<dbReference type="SUPFAM" id="SSF55729">
    <property type="entry name" value="Acyl-CoA N-acyltransferases (Nat)"/>
    <property type="match status" value="1"/>
</dbReference>
<name>A0A5C8ZWG5_9GAMM</name>
<dbReference type="CDD" id="cd04301">
    <property type="entry name" value="NAT_SF"/>
    <property type="match status" value="1"/>
</dbReference>
<gene>
    <name evidence="4" type="ORF">FV139_13090</name>
</gene>
<keyword evidence="5" id="KW-1185">Reference proteome</keyword>
<dbReference type="NCBIfam" id="NF040504">
    <property type="entry name" value="resist_ArsN1b"/>
    <property type="match status" value="1"/>
</dbReference>
<dbReference type="AlphaFoldDB" id="A0A5C8ZWG5"/>
<dbReference type="PANTHER" id="PTHR43072">
    <property type="entry name" value="N-ACETYLTRANSFERASE"/>
    <property type="match status" value="1"/>
</dbReference>
<sequence>MIRSATQTDAAAVAHIYNHYVESTVVTFETDPVSDGEMAGRIDECRHASLPWLVAEDAGEIIGYAYASKWKGRCAYRYAVEATVYLDHRVASHGWGTKLYGELFAQLKQQGLHTVIGGIALPNPASVALHEKFGMEKVAHFREVGFKFDRWIDVGYWQALLDS</sequence>
<evidence type="ECO:0000256" key="2">
    <source>
        <dbReference type="ARBA" id="ARBA00023315"/>
    </source>
</evidence>
<evidence type="ECO:0000256" key="1">
    <source>
        <dbReference type="ARBA" id="ARBA00022679"/>
    </source>
</evidence>
<evidence type="ECO:0000259" key="3">
    <source>
        <dbReference type="PROSITE" id="PS51186"/>
    </source>
</evidence>
<dbReference type="GO" id="GO:0016747">
    <property type="term" value="F:acyltransferase activity, transferring groups other than amino-acyl groups"/>
    <property type="evidence" value="ECO:0007669"/>
    <property type="project" value="InterPro"/>
</dbReference>
<reference evidence="4 5" key="1">
    <citation type="submission" date="2019-08" db="EMBL/GenBank/DDBJ databases">
        <title>Parahaliea maris sp. nov., isolated from the surface seawater.</title>
        <authorList>
            <person name="Liu Y."/>
        </authorList>
    </citation>
    <scope>NUCLEOTIDE SEQUENCE [LARGE SCALE GENOMIC DNA]</scope>
    <source>
        <strain evidence="4 5">HSLHS9</strain>
    </source>
</reference>
<dbReference type="RefSeq" id="WP_148068895.1">
    <property type="nucleotide sequence ID" value="NZ_VRZA01000004.1"/>
</dbReference>
<dbReference type="Gene3D" id="3.40.630.30">
    <property type="match status" value="1"/>
</dbReference>
<keyword evidence="2" id="KW-0012">Acyltransferase</keyword>
<protein>
    <submittedName>
        <fullName evidence="4">N-acetyltransferase</fullName>
    </submittedName>
</protein>
<dbReference type="InterPro" id="IPR000182">
    <property type="entry name" value="GNAT_dom"/>
</dbReference>
<comment type="caution">
    <text evidence="4">The sequence shown here is derived from an EMBL/GenBank/DDBJ whole genome shotgun (WGS) entry which is preliminary data.</text>
</comment>
<dbReference type="PROSITE" id="PS51186">
    <property type="entry name" value="GNAT"/>
    <property type="match status" value="1"/>
</dbReference>
<feature type="domain" description="N-acetyltransferase" evidence="3">
    <location>
        <begin position="1"/>
        <end position="161"/>
    </location>
</feature>
<evidence type="ECO:0000313" key="5">
    <source>
        <dbReference type="Proteomes" id="UP000321039"/>
    </source>
</evidence>
<keyword evidence="1 4" id="KW-0808">Transferase</keyword>
<dbReference type="Proteomes" id="UP000321039">
    <property type="component" value="Unassembled WGS sequence"/>
</dbReference>
<proteinExistence type="predicted"/>
<dbReference type="InterPro" id="IPR016181">
    <property type="entry name" value="Acyl_CoA_acyltransferase"/>
</dbReference>
<dbReference type="PANTHER" id="PTHR43072:SF23">
    <property type="entry name" value="UPF0039 PROTEIN C11D3.02C"/>
    <property type="match status" value="1"/>
</dbReference>
<dbReference type="Pfam" id="PF13420">
    <property type="entry name" value="Acetyltransf_4"/>
    <property type="match status" value="1"/>
</dbReference>